<reference evidence="1" key="1">
    <citation type="submission" date="2022-07" db="EMBL/GenBank/DDBJ databases">
        <title>Phylogenomic reconstructions and comparative analyses of Kickxellomycotina fungi.</title>
        <authorList>
            <person name="Reynolds N.K."/>
            <person name="Stajich J.E."/>
            <person name="Barry K."/>
            <person name="Grigoriev I.V."/>
            <person name="Crous P."/>
            <person name="Smith M.E."/>
        </authorList>
    </citation>
    <scope>NUCLEOTIDE SEQUENCE</scope>
    <source>
        <strain evidence="1">NRRL 5244</strain>
    </source>
</reference>
<gene>
    <name evidence="1" type="ORF">FBU59_006380</name>
</gene>
<evidence type="ECO:0000313" key="1">
    <source>
        <dbReference type="EMBL" id="KAJ1932407.1"/>
    </source>
</evidence>
<keyword evidence="2" id="KW-1185">Reference proteome</keyword>
<dbReference type="EMBL" id="JANBPW010005537">
    <property type="protein sequence ID" value="KAJ1932407.1"/>
    <property type="molecule type" value="Genomic_DNA"/>
</dbReference>
<accession>A0ACC1J093</accession>
<dbReference type="Proteomes" id="UP001150603">
    <property type="component" value="Unassembled WGS sequence"/>
</dbReference>
<comment type="caution">
    <text evidence="1">The sequence shown here is derived from an EMBL/GenBank/DDBJ whole genome shotgun (WGS) entry which is preliminary data.</text>
</comment>
<protein>
    <submittedName>
        <fullName evidence="1">Uncharacterized protein</fullName>
    </submittedName>
</protein>
<sequence length="221" mass="24859">MSSADSHTYVLRYFDIIGIAETARLMLILSGANWTEENPEWPAARDQQPLCRLPVFIEKNAAGEVVLELTESRVIERYIARKFGFISTDNVTAARQEQLRDQFVDLLYSPIHAIKSEGDAKEYYFKKLSTLAKCVIEFHTKALQANGNNGHYFGDKTSYVDLALCAFLSFVRTLAEDKGMGFADVFDPVEVPEFAKVDNAVRAEPALLQHFAGERKRASLV</sequence>
<organism evidence="1 2">
    <name type="scientific">Linderina macrospora</name>
    <dbReference type="NCBI Taxonomy" id="4868"/>
    <lineage>
        <taxon>Eukaryota</taxon>
        <taxon>Fungi</taxon>
        <taxon>Fungi incertae sedis</taxon>
        <taxon>Zoopagomycota</taxon>
        <taxon>Kickxellomycotina</taxon>
        <taxon>Kickxellomycetes</taxon>
        <taxon>Kickxellales</taxon>
        <taxon>Kickxellaceae</taxon>
        <taxon>Linderina</taxon>
    </lineage>
</organism>
<name>A0ACC1J093_9FUNG</name>
<evidence type="ECO:0000313" key="2">
    <source>
        <dbReference type="Proteomes" id="UP001150603"/>
    </source>
</evidence>
<proteinExistence type="predicted"/>